<dbReference type="RefSeq" id="XP_020062048.1">
    <property type="nucleotide sequence ID" value="XM_020211302.1"/>
</dbReference>
<feature type="compositionally biased region" description="Basic and acidic residues" evidence="1">
    <location>
        <begin position="241"/>
        <end position="264"/>
    </location>
</feature>
<dbReference type="OrthoDB" id="4078061at2759"/>
<reference evidence="3" key="1">
    <citation type="submission" date="2016-05" db="EMBL/GenBank/DDBJ databases">
        <title>Comparative genomics of biotechnologically important yeasts.</title>
        <authorList>
            <consortium name="DOE Joint Genome Institute"/>
            <person name="Riley R."/>
            <person name="Haridas S."/>
            <person name="Wolfe K.H."/>
            <person name="Lopes M.R."/>
            <person name="Hittinger C.T."/>
            <person name="Goker M."/>
            <person name="Salamov A."/>
            <person name="Wisecaver J."/>
            <person name="Long T.M."/>
            <person name="Aerts A.L."/>
            <person name="Barry K."/>
            <person name="Choi C."/>
            <person name="Clum A."/>
            <person name="Coughlan A.Y."/>
            <person name="Deshpande S."/>
            <person name="Douglass A.P."/>
            <person name="Hanson S.J."/>
            <person name="Klenk H.-P."/>
            <person name="Labutti K."/>
            <person name="Lapidus A."/>
            <person name="Lindquist E."/>
            <person name="Lipzen A."/>
            <person name="Meier-Kolthoff J.P."/>
            <person name="Ohm R.A."/>
            <person name="Otillar R.P."/>
            <person name="Pangilinan J."/>
            <person name="Peng Y."/>
            <person name="Rokas A."/>
            <person name="Rosa C.A."/>
            <person name="Scheuner C."/>
            <person name="Sibirny A.A."/>
            <person name="Slot J.C."/>
            <person name="Stielow J.B."/>
            <person name="Sun H."/>
            <person name="Kurtzman C.P."/>
            <person name="Blackwell M."/>
            <person name="Grigoriev I.V."/>
            <person name="Jeffries T.W."/>
        </authorList>
    </citation>
    <scope>NUCLEOTIDE SEQUENCE [LARGE SCALE GENOMIC DNA]</scope>
    <source>
        <strain evidence="3">NRRL Y-17324</strain>
    </source>
</reference>
<evidence type="ECO:0000313" key="3">
    <source>
        <dbReference type="Proteomes" id="UP000094285"/>
    </source>
</evidence>
<evidence type="ECO:0000256" key="1">
    <source>
        <dbReference type="SAM" id="MobiDB-lite"/>
    </source>
</evidence>
<dbReference type="EMBL" id="KV453917">
    <property type="protein sequence ID" value="ODV76926.1"/>
    <property type="molecule type" value="Genomic_DNA"/>
</dbReference>
<evidence type="ECO:0000313" key="2">
    <source>
        <dbReference type="EMBL" id="ODV76926.1"/>
    </source>
</evidence>
<feature type="compositionally biased region" description="Polar residues" evidence="1">
    <location>
        <begin position="56"/>
        <end position="71"/>
    </location>
</feature>
<dbReference type="AlphaFoldDB" id="A0A1E4SBT2"/>
<feature type="region of interest" description="Disordered" evidence="1">
    <location>
        <begin position="1"/>
        <end position="109"/>
    </location>
</feature>
<organism evidence="2 3">
    <name type="scientific">Suhomyces tanzawaensis NRRL Y-17324</name>
    <dbReference type="NCBI Taxonomy" id="984487"/>
    <lineage>
        <taxon>Eukaryota</taxon>
        <taxon>Fungi</taxon>
        <taxon>Dikarya</taxon>
        <taxon>Ascomycota</taxon>
        <taxon>Saccharomycotina</taxon>
        <taxon>Pichiomycetes</taxon>
        <taxon>Debaryomycetaceae</taxon>
        <taxon>Suhomyces</taxon>
    </lineage>
</organism>
<feature type="compositionally biased region" description="Basic and acidic residues" evidence="1">
    <location>
        <begin position="37"/>
        <end position="54"/>
    </location>
</feature>
<feature type="region of interest" description="Disordered" evidence="1">
    <location>
        <begin position="226"/>
        <end position="264"/>
    </location>
</feature>
<proteinExistence type="predicted"/>
<dbReference type="Proteomes" id="UP000094285">
    <property type="component" value="Unassembled WGS sequence"/>
</dbReference>
<dbReference type="GeneID" id="30985438"/>
<feature type="compositionally biased region" description="Basic and acidic residues" evidence="1">
    <location>
        <begin position="89"/>
        <end position="105"/>
    </location>
</feature>
<protein>
    <submittedName>
        <fullName evidence="2">Uncharacterized protein</fullName>
    </submittedName>
</protein>
<keyword evidence="3" id="KW-1185">Reference proteome</keyword>
<sequence length="264" mass="29700">MGSGASKPRKLAKSAETAAKSVNRATVNQLPPKSLHAKFEQNHINAELKKHDNVDESMNQNPTQSTYQSNGFDPKLLKKKLNQNTGLTKPEHNLPEGKDGFDPHEAGTSTYDNQYVSNINNLGRQIHSHTPQHASEHSLALKQLKHRKAIFEEGEKEVQSQMDKSSNGIRTMVHPHTLGAILNDIHDKRVDSERITLDYQLHSDFVKELGTRFKVASNTVIIEEKTKDDELGHKVAPVSQMRDEGLDGDESERYKKLKDRISLD</sequence>
<accession>A0A1E4SBT2</accession>
<name>A0A1E4SBT2_9ASCO</name>
<gene>
    <name evidence="2" type="ORF">CANTADRAFT_8501</name>
</gene>